<dbReference type="EMBL" id="FXTH01000009">
    <property type="protein sequence ID" value="SMO69187.1"/>
    <property type="molecule type" value="Genomic_DNA"/>
</dbReference>
<feature type="transmembrane region" description="Helical" evidence="1">
    <location>
        <begin position="12"/>
        <end position="34"/>
    </location>
</feature>
<dbReference type="Proteomes" id="UP000317593">
    <property type="component" value="Unassembled WGS sequence"/>
</dbReference>
<evidence type="ECO:0000256" key="1">
    <source>
        <dbReference type="SAM" id="Phobius"/>
    </source>
</evidence>
<organism evidence="2 3">
    <name type="scientific">Fodinibius sediminis</name>
    <dbReference type="NCBI Taxonomy" id="1214077"/>
    <lineage>
        <taxon>Bacteria</taxon>
        <taxon>Pseudomonadati</taxon>
        <taxon>Balneolota</taxon>
        <taxon>Balneolia</taxon>
        <taxon>Balneolales</taxon>
        <taxon>Balneolaceae</taxon>
        <taxon>Fodinibius</taxon>
    </lineage>
</organism>
<evidence type="ECO:0000313" key="3">
    <source>
        <dbReference type="Proteomes" id="UP000317593"/>
    </source>
</evidence>
<evidence type="ECO:0008006" key="4">
    <source>
        <dbReference type="Google" id="ProtNLM"/>
    </source>
</evidence>
<name>A0A521DBT5_9BACT</name>
<keyword evidence="3" id="KW-1185">Reference proteome</keyword>
<accession>A0A521DBT5</accession>
<keyword evidence="1" id="KW-1133">Transmembrane helix</keyword>
<feature type="transmembrane region" description="Helical" evidence="1">
    <location>
        <begin position="46"/>
        <end position="64"/>
    </location>
</feature>
<keyword evidence="1" id="KW-0472">Membrane</keyword>
<evidence type="ECO:0000313" key="2">
    <source>
        <dbReference type="EMBL" id="SMO69187.1"/>
    </source>
</evidence>
<protein>
    <recommendedName>
        <fullName evidence="4">Phospholipase_D-nuclease N-terminal</fullName>
    </recommendedName>
</protein>
<dbReference type="AlphaFoldDB" id="A0A521DBT5"/>
<proteinExistence type="predicted"/>
<keyword evidence="1" id="KW-0812">Transmembrane</keyword>
<sequence length="79" mass="9213">MLQTFYNSFGFIGSISISFLIFLLFIFWLAGVAGISQLKDGKAKNVKLFFSIFFPPYPIVWLFWDMQTQSRLMKEESVD</sequence>
<gene>
    <name evidence="2" type="ORF">SAMN06265218_109158</name>
</gene>
<reference evidence="2 3" key="1">
    <citation type="submission" date="2017-05" db="EMBL/GenBank/DDBJ databases">
        <authorList>
            <person name="Varghese N."/>
            <person name="Submissions S."/>
        </authorList>
    </citation>
    <scope>NUCLEOTIDE SEQUENCE [LARGE SCALE GENOMIC DNA]</scope>
    <source>
        <strain evidence="2 3">DSM 21194</strain>
    </source>
</reference>